<evidence type="ECO:0000256" key="2">
    <source>
        <dbReference type="ARBA" id="ARBA00022801"/>
    </source>
</evidence>
<dbReference type="SUPFAM" id="SSF50891">
    <property type="entry name" value="Cyclophilin-like"/>
    <property type="match status" value="1"/>
</dbReference>
<dbReference type="STRING" id="381665.SAMN05216554_2117"/>
<evidence type="ECO:0000259" key="5">
    <source>
        <dbReference type="SMART" id="SM00797"/>
    </source>
</evidence>
<sequence>MKADEGAQVASSTAAFEVLATGPLALLQDEGRPGYAHFGVTASGAADRCAYAAANRLVGNEQGAAAIEVVLGGLELRALRTMLVALTGAAAVATVTEFVRVGRHSRVADPEASAPVPARAVNDGNSAGGGDSASDDDAPGQSGPMGGGGPPRAADAGPAVDAVRRIRRTVVNPAGTSFTVFAGDTIAVGAPEGGLRSYLAVRGGFAGERVLGSRSSDVLSGLGPAALRAGDVLELAGDEEGTPGDWPGTTLIPPPLPRSGPVILAIARGPRDDWFGDAGWQALLGATWTVGTDSNRVGVRLAADGVAIERAPGHAGELPSEGMVVGAVQIPPSGQPVVFLRDHPVTGGYPVIGVLTADSVDRAAQARPGDPVRFRERRQ</sequence>
<dbReference type="GO" id="GO:0005524">
    <property type="term" value="F:ATP binding"/>
    <property type="evidence" value="ECO:0007669"/>
    <property type="project" value="UniProtKB-KW"/>
</dbReference>
<dbReference type="SMART" id="SM00797">
    <property type="entry name" value="AHS2"/>
    <property type="match status" value="1"/>
</dbReference>
<dbReference type="AlphaFoldDB" id="A0A1H3PWQ5"/>
<dbReference type="PANTHER" id="PTHR43309">
    <property type="entry name" value="5-OXOPROLINASE SUBUNIT C"/>
    <property type="match status" value="1"/>
</dbReference>
<dbReference type="EMBL" id="FNPZ01000002">
    <property type="protein sequence ID" value="SDZ04839.1"/>
    <property type="molecule type" value="Genomic_DNA"/>
</dbReference>
<feature type="domain" description="Carboxyltransferase" evidence="5">
    <location>
        <begin position="37"/>
        <end position="379"/>
    </location>
</feature>
<dbReference type="GO" id="GO:0016787">
    <property type="term" value="F:hydrolase activity"/>
    <property type="evidence" value="ECO:0007669"/>
    <property type="project" value="UniProtKB-KW"/>
</dbReference>
<gene>
    <name evidence="6" type="ORF">SAMN05216554_2117</name>
</gene>
<dbReference type="InterPro" id="IPR003778">
    <property type="entry name" value="CT_A_B"/>
</dbReference>
<dbReference type="InterPro" id="IPR029000">
    <property type="entry name" value="Cyclophilin-like_dom_sf"/>
</dbReference>
<keyword evidence="2" id="KW-0378">Hydrolase</keyword>
<accession>A0A1H3PWQ5</accession>
<reference evidence="6 7" key="1">
    <citation type="submission" date="2016-10" db="EMBL/GenBank/DDBJ databases">
        <authorList>
            <person name="de Groot N.N."/>
        </authorList>
    </citation>
    <scope>NUCLEOTIDE SEQUENCE [LARGE SCALE GENOMIC DNA]</scope>
    <source>
        <strain evidence="6 7">CGMCC 4.3491</strain>
    </source>
</reference>
<dbReference type="Pfam" id="PF02626">
    <property type="entry name" value="CT_A_B"/>
    <property type="match status" value="2"/>
</dbReference>
<protein>
    <submittedName>
        <fullName evidence="6">Biotin-dependent carboxylase uncharacterized domain-containing protein</fullName>
    </submittedName>
</protein>
<proteinExistence type="predicted"/>
<name>A0A1H3PWQ5_9MICO</name>
<organism evidence="6 7">
    <name type="scientific">Herbiconiux ginsengi</name>
    <dbReference type="NCBI Taxonomy" id="381665"/>
    <lineage>
        <taxon>Bacteria</taxon>
        <taxon>Bacillati</taxon>
        <taxon>Actinomycetota</taxon>
        <taxon>Actinomycetes</taxon>
        <taxon>Micrococcales</taxon>
        <taxon>Microbacteriaceae</taxon>
        <taxon>Herbiconiux</taxon>
    </lineage>
</organism>
<keyword evidence="1" id="KW-0547">Nucleotide-binding</keyword>
<evidence type="ECO:0000256" key="4">
    <source>
        <dbReference type="SAM" id="MobiDB-lite"/>
    </source>
</evidence>
<evidence type="ECO:0000256" key="1">
    <source>
        <dbReference type="ARBA" id="ARBA00022741"/>
    </source>
</evidence>
<dbReference type="Proteomes" id="UP000198891">
    <property type="component" value="Unassembled WGS sequence"/>
</dbReference>
<dbReference type="Gene3D" id="2.40.100.10">
    <property type="entry name" value="Cyclophilin-like"/>
    <property type="match status" value="1"/>
</dbReference>
<feature type="region of interest" description="Disordered" evidence="4">
    <location>
        <begin position="106"/>
        <end position="159"/>
    </location>
</feature>
<dbReference type="PANTHER" id="PTHR43309:SF3">
    <property type="entry name" value="5-OXOPROLINASE SUBUNIT C"/>
    <property type="match status" value="1"/>
</dbReference>
<keyword evidence="7" id="KW-1185">Reference proteome</keyword>
<keyword evidence="3" id="KW-0067">ATP-binding</keyword>
<dbReference type="InterPro" id="IPR052708">
    <property type="entry name" value="PxpC"/>
</dbReference>
<dbReference type="RefSeq" id="WP_217634346.1">
    <property type="nucleotide sequence ID" value="NZ_FNPZ01000002.1"/>
</dbReference>
<evidence type="ECO:0000313" key="7">
    <source>
        <dbReference type="Proteomes" id="UP000198891"/>
    </source>
</evidence>
<evidence type="ECO:0000313" key="6">
    <source>
        <dbReference type="EMBL" id="SDZ04839.1"/>
    </source>
</evidence>
<evidence type="ECO:0000256" key="3">
    <source>
        <dbReference type="ARBA" id="ARBA00022840"/>
    </source>
</evidence>